<dbReference type="EMBL" id="CP019343">
    <property type="protein sequence ID" value="ARN73347.1"/>
    <property type="molecule type" value="Genomic_DNA"/>
</dbReference>
<protein>
    <submittedName>
        <fullName evidence="1">Uncharacterized protein</fullName>
    </submittedName>
</protein>
<dbReference type="Proteomes" id="UP000193450">
    <property type="component" value="Chromosome"/>
</dbReference>
<accession>A0A1X9NEI5</accession>
<dbReference type="RefSeq" id="WP_085757457.1">
    <property type="nucleotide sequence ID" value="NZ_CP019343.1"/>
</dbReference>
<keyword evidence="2" id="KW-1185">Reference proteome</keyword>
<evidence type="ECO:0000313" key="1">
    <source>
        <dbReference type="EMBL" id="ARN73347.1"/>
    </source>
</evidence>
<evidence type="ECO:0000313" key="2">
    <source>
        <dbReference type="Proteomes" id="UP000193450"/>
    </source>
</evidence>
<reference evidence="1 2" key="1">
    <citation type="submission" date="2016-11" db="EMBL/GenBank/DDBJ databases">
        <title>Trade-off between light-utilization and light-protection in marine flavobacteria.</title>
        <authorList>
            <person name="Kumagai Y."/>
        </authorList>
    </citation>
    <scope>NUCLEOTIDE SEQUENCE [LARGE SCALE GENOMIC DNA]</scope>
    <source>
        <strain evidence="1 2">NBRC 107125</strain>
    </source>
</reference>
<gene>
    <name evidence="1" type="ORF">BST96_04025</name>
</gene>
<dbReference type="InterPro" id="IPR042298">
    <property type="entry name" value="P-CP_red_C"/>
</dbReference>
<dbReference type="KEGG" id="osg:BST96_04025"/>
<sequence>MSDGKCIVAGEDCASKNCADGCIAQEIKDLGDSLDENITFSLEASKDLTQVPKLFRKMALKTILKGARGEGVTEIDRAFADKFKP</sequence>
<organism evidence="1 2">
    <name type="scientific">Oceanicoccus sagamiensis</name>
    <dbReference type="NCBI Taxonomy" id="716816"/>
    <lineage>
        <taxon>Bacteria</taxon>
        <taxon>Pseudomonadati</taxon>
        <taxon>Pseudomonadota</taxon>
        <taxon>Gammaproteobacteria</taxon>
        <taxon>Cellvibrionales</taxon>
        <taxon>Spongiibacteraceae</taxon>
        <taxon>Oceanicoccus</taxon>
    </lineage>
</organism>
<dbReference type="OrthoDB" id="9849751at2"/>
<proteinExistence type="predicted"/>
<name>A0A1X9NEI5_9GAMM</name>
<dbReference type="AlphaFoldDB" id="A0A1X9NEI5"/>
<dbReference type="Gene3D" id="1.10.8.550">
    <property type="entry name" value="Proto-chlorophyllide reductase 57 kD subunit B"/>
    <property type="match status" value="1"/>
</dbReference>